<dbReference type="EMBL" id="JAPDRK010000033">
    <property type="protein sequence ID" value="KAJ9601879.1"/>
    <property type="molecule type" value="Genomic_DNA"/>
</dbReference>
<dbReference type="PANTHER" id="PTHR42973">
    <property type="entry name" value="BINDING OXIDOREDUCTASE, PUTATIVE (AFU_ORTHOLOGUE AFUA_1G17690)-RELATED"/>
    <property type="match status" value="1"/>
</dbReference>
<dbReference type="Pfam" id="PF01565">
    <property type="entry name" value="FAD_binding_4"/>
    <property type="match status" value="1"/>
</dbReference>
<dbReference type="InterPro" id="IPR012951">
    <property type="entry name" value="BBE"/>
</dbReference>
<dbReference type="PANTHER" id="PTHR42973:SF39">
    <property type="entry name" value="FAD-BINDING PCMH-TYPE DOMAIN-CONTAINING PROTEIN"/>
    <property type="match status" value="1"/>
</dbReference>
<evidence type="ECO:0000256" key="2">
    <source>
        <dbReference type="ARBA" id="ARBA00005466"/>
    </source>
</evidence>
<keyword evidence="5" id="KW-0560">Oxidoreductase</keyword>
<evidence type="ECO:0000256" key="4">
    <source>
        <dbReference type="ARBA" id="ARBA00022827"/>
    </source>
</evidence>
<accession>A0AA38TXA2</accession>
<name>A0AA38TXA2_9EURO</name>
<comment type="caution">
    <text evidence="8">The sequence shown here is derived from an EMBL/GenBank/DDBJ whole genome shotgun (WGS) entry which is preliminary data.</text>
</comment>
<keyword evidence="4" id="KW-0274">FAD</keyword>
<evidence type="ECO:0000256" key="5">
    <source>
        <dbReference type="ARBA" id="ARBA00023002"/>
    </source>
</evidence>
<reference evidence="8" key="1">
    <citation type="submission" date="2022-10" db="EMBL/GenBank/DDBJ databases">
        <title>Culturing micro-colonial fungi from biological soil crusts in the Mojave desert and describing Neophaeococcomyces mojavensis, and introducing the new genera and species Taxawa tesnikishii.</title>
        <authorList>
            <person name="Kurbessoian T."/>
            <person name="Stajich J.E."/>
        </authorList>
    </citation>
    <scope>NUCLEOTIDE SEQUENCE</scope>
    <source>
        <strain evidence="8">TK_41</strain>
    </source>
</reference>
<evidence type="ECO:0000256" key="3">
    <source>
        <dbReference type="ARBA" id="ARBA00022630"/>
    </source>
</evidence>
<dbReference type="InterPro" id="IPR050416">
    <property type="entry name" value="FAD-linked_Oxidoreductase"/>
</dbReference>
<feature type="region of interest" description="Disordered" evidence="6">
    <location>
        <begin position="482"/>
        <end position="512"/>
    </location>
</feature>
<dbReference type="GO" id="GO:0071949">
    <property type="term" value="F:FAD binding"/>
    <property type="evidence" value="ECO:0007669"/>
    <property type="project" value="InterPro"/>
</dbReference>
<dbReference type="Gene3D" id="3.30.43.10">
    <property type="entry name" value="Uridine Diphospho-n-acetylenolpyruvylglucosamine Reductase, domain 2"/>
    <property type="match status" value="1"/>
</dbReference>
<dbReference type="InterPro" id="IPR016167">
    <property type="entry name" value="FAD-bd_PCMH_sub1"/>
</dbReference>
<dbReference type="Proteomes" id="UP001172673">
    <property type="component" value="Unassembled WGS sequence"/>
</dbReference>
<dbReference type="GO" id="GO:0016491">
    <property type="term" value="F:oxidoreductase activity"/>
    <property type="evidence" value="ECO:0007669"/>
    <property type="project" value="UniProtKB-KW"/>
</dbReference>
<comment type="cofactor">
    <cofactor evidence="1">
        <name>FAD</name>
        <dbReference type="ChEBI" id="CHEBI:57692"/>
    </cofactor>
</comment>
<comment type="similarity">
    <text evidence="2">Belongs to the oxygen-dependent FAD-linked oxidoreductase family.</text>
</comment>
<evidence type="ECO:0000256" key="1">
    <source>
        <dbReference type="ARBA" id="ARBA00001974"/>
    </source>
</evidence>
<keyword evidence="3" id="KW-0285">Flavoprotein</keyword>
<feature type="domain" description="FAD-binding PCMH-type" evidence="7">
    <location>
        <begin position="26"/>
        <end position="205"/>
    </location>
</feature>
<dbReference type="SUPFAM" id="SSF56176">
    <property type="entry name" value="FAD-binding/transporter-associated domain-like"/>
    <property type="match status" value="1"/>
</dbReference>
<proteinExistence type="inferred from homology"/>
<dbReference type="InterPro" id="IPR006094">
    <property type="entry name" value="Oxid_FAD_bind_N"/>
</dbReference>
<organism evidence="8 9">
    <name type="scientific">Cladophialophora chaetospira</name>
    <dbReference type="NCBI Taxonomy" id="386627"/>
    <lineage>
        <taxon>Eukaryota</taxon>
        <taxon>Fungi</taxon>
        <taxon>Dikarya</taxon>
        <taxon>Ascomycota</taxon>
        <taxon>Pezizomycotina</taxon>
        <taxon>Eurotiomycetes</taxon>
        <taxon>Chaetothyriomycetidae</taxon>
        <taxon>Chaetothyriales</taxon>
        <taxon>Herpotrichiellaceae</taxon>
        <taxon>Cladophialophora</taxon>
    </lineage>
</organism>
<dbReference type="Gene3D" id="3.40.462.20">
    <property type="match status" value="1"/>
</dbReference>
<protein>
    <recommendedName>
        <fullName evidence="7">FAD-binding PCMH-type domain-containing protein</fullName>
    </recommendedName>
</protein>
<feature type="compositionally biased region" description="Polar residues" evidence="6">
    <location>
        <begin position="489"/>
        <end position="503"/>
    </location>
</feature>
<gene>
    <name evidence="8" type="ORF">H2200_013628</name>
</gene>
<keyword evidence="9" id="KW-1185">Reference proteome</keyword>
<dbReference type="InterPro" id="IPR016166">
    <property type="entry name" value="FAD-bd_PCMH"/>
</dbReference>
<dbReference type="InterPro" id="IPR016169">
    <property type="entry name" value="FAD-bd_PCMH_sub2"/>
</dbReference>
<dbReference type="Gene3D" id="3.30.465.10">
    <property type="match status" value="1"/>
</dbReference>
<sequence>MADAELSKLKTLLSPEEIITIDSPNYDSESRTWAIQANKHPAVVVIPKDLETLSKVVSYANTTSLDIGVRCTGIGSASAKDVLISLSAFKSFSFDRSQETITFGAGHNWGEIDQKVEEQAPGYAAVSARCTYVGVGGSILHGGQSWLSSEHGLSSDPQNLLDAQVVKLDGSVLWASKEPDLLWALRGGGGGFGVVVAYKMRVYKYPSSIFCGQIIYPPEALHDIARETAAFASRCSDPKVAMHLYCLDMTAGTYAGKEPKPGLAIFAYDANGPEHGRSKDGFKWALEIPGAVDLTKTSTFREVNQAFDQSKAPFGKINTWAAGVTVPAVNEELILRAWDWYLALLKKDSKLVMGTYVLMEVMQKAVYQSLGFPSLVSAWPHTRNQHNLQLGTGVVPGSPESDALAHKAMAEGPYEIRPGHTGADYFPNFIEDFVDPKKVFGVNWDRLVEVKRKYDPNNKLGDEGKPTCERCNAANVECAGYEQRRQIEPQPSRTDNASTSATPRSAAVPGVSASASPNYTIRHANSFATVYPKFRTDGLPLIALPTNPRSDQRPHARARDILAYQQYLFRTLPLLFPAEHLHFWRDRLCEEAWDIEYIFLTIAALGGVHRAVLMMSTPSKHDTSRGLDTKVIAVQTYTEALQRISELSLKTDDSLDVFVAALVLLAYFEVVFLFGNIPAAIGHTNEAVFYFSRMRFDDPILASFGTAIYSALKNLRAICHIMLPLPNLGTMDSLAERFPALPGLHLLSPSSSHADPGIRSAPLLDLLDFADRHPEVNHLIWDPLAVYERTISPNSITTFRQHFNNWTISNNPFSQFDSQTLGALQVECDWDAIDRLVIPPRPYADAPAHRCVFAAVHSFYMARMYWVLSLSGNGHEDEKCYLGAYHYIYEVMRSVATIINHGQGVNDMGEGYLACETLGVGLLPLMHILGQCCPKPTWLRWIMEQLSGLGQEGLFNGHVLAKSLNALYTFEMSNNLDSSSMLDHFPPPSSRVISVLLPELDGQSYTAFYASPSFRQQGQVDVTLQYVPLGHARWLNVRRGGTTKPNIEMYTEERKHAEPFTRSWLLEQKVSIEWTTWSTQVGFNFDRALRDHISGSCLENAVYEQEVR</sequence>
<dbReference type="AlphaFoldDB" id="A0AA38TXA2"/>
<dbReference type="PROSITE" id="PS51387">
    <property type="entry name" value="FAD_PCMH"/>
    <property type="match status" value="1"/>
</dbReference>
<evidence type="ECO:0000259" key="7">
    <source>
        <dbReference type="PROSITE" id="PS51387"/>
    </source>
</evidence>
<dbReference type="InterPro" id="IPR036318">
    <property type="entry name" value="FAD-bd_PCMH-like_sf"/>
</dbReference>
<evidence type="ECO:0000313" key="9">
    <source>
        <dbReference type="Proteomes" id="UP001172673"/>
    </source>
</evidence>
<evidence type="ECO:0000256" key="6">
    <source>
        <dbReference type="SAM" id="MobiDB-lite"/>
    </source>
</evidence>
<evidence type="ECO:0000313" key="8">
    <source>
        <dbReference type="EMBL" id="KAJ9601879.1"/>
    </source>
</evidence>
<dbReference type="Pfam" id="PF08031">
    <property type="entry name" value="BBE"/>
    <property type="match status" value="1"/>
</dbReference>